<feature type="signal peptide" evidence="2">
    <location>
        <begin position="1"/>
        <end position="21"/>
    </location>
</feature>
<feature type="transmembrane region" description="Helical" evidence="1">
    <location>
        <begin position="531"/>
        <end position="550"/>
    </location>
</feature>
<dbReference type="InterPro" id="IPR005046">
    <property type="entry name" value="DUF285"/>
</dbReference>
<dbReference type="RefSeq" id="WP_090389422.1">
    <property type="nucleotide sequence ID" value="NZ_FMZO01000003.1"/>
</dbReference>
<sequence>MNHKRIAFIVYFFTACHFANAANEPFITIWQTPNMGIRIDAIGEFTYTWKDLNNLSHTGNGSGGSTSASVSATNISFGAAGKYQLEITPVAGAHPFSHIEMNTGYPDAHYLTQITQWGDIAWSSMAYAFMDAQNLTITAANDVPRLGAVTNMAYMFNACESLTTIPNIGNWDVSHVTDMSYMFGGCSVLTNIPGIGNWNVGSVKDLGGMFAVAYLFNEDISGWDVGLVENMSHMFEFASGFNQPIGKWKGKTGKVQNTWAMFSGAAAFNQDLNEWDMSRVTDMQQMFLEATAFNGTISNWNVSKVEYMSLMFAGAASFNGDISGWGVGSVVDMSEMFSGAIAFNANIGGWDVSKVANTSYMFYKAAAFNQNLGEWKLNALKVSIFSSSAEGMLSYSGLDCSNYSKALIGWAKNSADLLRNIKLGADGLSYGTEGKAARIVLTATNKWTITGDNYDEQCSITVLPVNFGAVSAIFKNNRLYIHWVTLSETNSSYFDIEVSRDGKTFTKLETVSSKAVNGMSQNHLNYEYTAMMPQAATVIGLMAFGLLLSVSGRKRKRVYVAILVLVSGFTALSSCQKNGDELDAAGQGGQLFIRIKQVDKDGDFQYSKVIKTIVE</sequence>
<keyword evidence="4" id="KW-1185">Reference proteome</keyword>
<evidence type="ECO:0000256" key="1">
    <source>
        <dbReference type="SAM" id="Phobius"/>
    </source>
</evidence>
<keyword evidence="1" id="KW-1133">Transmembrane helix</keyword>
<evidence type="ECO:0000256" key="2">
    <source>
        <dbReference type="SAM" id="SignalP"/>
    </source>
</evidence>
<dbReference type="OrthoDB" id="656363at2"/>
<organism evidence="3 4">
    <name type="scientific">Niabella drilacis (strain DSM 25811 / CCM 8410 / CCUG 62505 / LMG 26954 / E90)</name>
    <dbReference type="NCBI Taxonomy" id="1285928"/>
    <lineage>
        <taxon>Bacteria</taxon>
        <taxon>Pseudomonadati</taxon>
        <taxon>Bacteroidota</taxon>
        <taxon>Chitinophagia</taxon>
        <taxon>Chitinophagales</taxon>
        <taxon>Chitinophagaceae</taxon>
        <taxon>Niabella</taxon>
    </lineage>
</organism>
<dbReference type="STRING" id="1285928.SAMN04487894_103256"/>
<feature type="chain" id="PRO_5011752405" evidence="2">
    <location>
        <begin position="22"/>
        <end position="615"/>
    </location>
</feature>
<dbReference type="InterPro" id="IPR011889">
    <property type="entry name" value="Liste_lipo_26"/>
</dbReference>
<dbReference type="AlphaFoldDB" id="A0A1G6NF88"/>
<dbReference type="PROSITE" id="PS51257">
    <property type="entry name" value="PROKAR_LIPOPROTEIN"/>
    <property type="match status" value="1"/>
</dbReference>
<gene>
    <name evidence="3" type="ORF">SAMN04487894_103256</name>
</gene>
<dbReference type="Pfam" id="PF03382">
    <property type="entry name" value="DUF285"/>
    <property type="match status" value="2"/>
</dbReference>
<proteinExistence type="predicted"/>
<keyword evidence="1" id="KW-0472">Membrane</keyword>
<keyword evidence="1" id="KW-0812">Transmembrane</keyword>
<accession>A0A1G6NF88</accession>
<keyword evidence="2" id="KW-0732">Signal</keyword>
<dbReference type="EMBL" id="FMZO01000003">
    <property type="protein sequence ID" value="SDC66530.1"/>
    <property type="molecule type" value="Genomic_DNA"/>
</dbReference>
<reference evidence="4" key="1">
    <citation type="submission" date="2016-10" db="EMBL/GenBank/DDBJ databases">
        <authorList>
            <person name="Varghese N."/>
            <person name="Submissions S."/>
        </authorList>
    </citation>
    <scope>NUCLEOTIDE SEQUENCE [LARGE SCALE GENOMIC DNA]</scope>
    <source>
        <strain evidence="4">DSM 25811 / CCM 8410 / LMG 26954 / E90</strain>
    </source>
</reference>
<protein>
    <submittedName>
        <fullName evidence="3">Surface protein</fullName>
    </submittedName>
</protein>
<evidence type="ECO:0000313" key="3">
    <source>
        <dbReference type="EMBL" id="SDC66530.1"/>
    </source>
</evidence>
<dbReference type="Proteomes" id="UP000198757">
    <property type="component" value="Unassembled WGS sequence"/>
</dbReference>
<evidence type="ECO:0000313" key="4">
    <source>
        <dbReference type="Proteomes" id="UP000198757"/>
    </source>
</evidence>
<name>A0A1G6NF88_NIADE</name>
<dbReference type="NCBIfam" id="TIGR02167">
    <property type="entry name" value="Liste_lipo_26"/>
    <property type="match status" value="2"/>
</dbReference>